<dbReference type="GO" id="GO:0003677">
    <property type="term" value="F:DNA binding"/>
    <property type="evidence" value="ECO:0007669"/>
    <property type="project" value="UniProtKB-KW"/>
</dbReference>
<gene>
    <name evidence="6" type="ORF">MLI01_09000</name>
</gene>
<dbReference type="PROSITE" id="PS51898">
    <property type="entry name" value="TYR_RECOMBINASE"/>
    <property type="match status" value="1"/>
</dbReference>
<evidence type="ECO:0000313" key="7">
    <source>
        <dbReference type="Proteomes" id="UP000317410"/>
    </source>
</evidence>
<evidence type="ECO:0000256" key="1">
    <source>
        <dbReference type="ARBA" id="ARBA00008857"/>
    </source>
</evidence>
<keyword evidence="3" id="KW-0233">DNA recombination</keyword>
<feature type="domain" description="Tyr recombinase" evidence="5">
    <location>
        <begin position="141"/>
        <end position="349"/>
    </location>
</feature>
<evidence type="ECO:0000256" key="2">
    <source>
        <dbReference type="ARBA" id="ARBA00023125"/>
    </source>
</evidence>
<dbReference type="Gene3D" id="1.10.443.10">
    <property type="entry name" value="Intergrase catalytic core"/>
    <property type="match status" value="1"/>
</dbReference>
<comment type="caution">
    <text evidence="6">The sequence shown here is derived from an EMBL/GenBank/DDBJ whole genome shotgun (WGS) entry which is preliminary data.</text>
</comment>
<dbReference type="Pfam" id="PF00589">
    <property type="entry name" value="Phage_integrase"/>
    <property type="match status" value="1"/>
</dbReference>
<dbReference type="GO" id="GO:0015074">
    <property type="term" value="P:DNA integration"/>
    <property type="evidence" value="ECO:0007669"/>
    <property type="project" value="InterPro"/>
</dbReference>
<dbReference type="CDD" id="cd00397">
    <property type="entry name" value="DNA_BRE_C"/>
    <property type="match status" value="1"/>
</dbReference>
<evidence type="ECO:0000256" key="4">
    <source>
        <dbReference type="SAM" id="MobiDB-lite"/>
    </source>
</evidence>
<sequence>MSDSGNLSFLPVPGNQADPERFLEAVLNGWTSSSRARGNGKAYAQTGRAKVIELCDSAGKYPWEWRIQDATDWLEHLRGVKGLAHSTVRTYQGMIESFCDYATSPAHDWSEQAATLFGSVFAQVITEFNRVKHSQESEKRAEKRAFTRRELQQLFDLMDLEYERRLDSGRSGAVTALRDSAAFKTAFSWGLRQYEVSRLQIVDLSPNGRAPQFGDYGNLHVRFGKGTRGQPFKPRNVLTVFDWSAEMLDDWVNIGLPHYGEPLTDLFPTNPGSVVSGSHLWRKMDEFLDELGFPAGLDFHSLRRSYATILLTEYRYDLKFVQYQLGHEHAATTSIYTLPTPDFQAQELARVQRETLESLGTAPPKPRRKLKLPPAPPLRRRGTTKRGTS</sequence>
<feature type="compositionally biased region" description="Basic residues" evidence="4">
    <location>
        <begin position="378"/>
        <end position="389"/>
    </location>
</feature>
<name>A0A4Y4B2L4_MICMQ</name>
<dbReference type="InterPro" id="IPR013762">
    <property type="entry name" value="Integrase-like_cat_sf"/>
</dbReference>
<accession>A0A4Y4B2L4</accession>
<dbReference type="SUPFAM" id="SSF56349">
    <property type="entry name" value="DNA breaking-rejoining enzymes"/>
    <property type="match status" value="1"/>
</dbReference>
<protein>
    <recommendedName>
        <fullName evidence="5">Tyr recombinase domain-containing protein</fullName>
    </recommendedName>
</protein>
<reference evidence="6 7" key="1">
    <citation type="submission" date="2019-06" db="EMBL/GenBank/DDBJ databases">
        <title>Whole genome shotgun sequence of Microbacterium liquefaciens NBRC 15037.</title>
        <authorList>
            <person name="Hosoyama A."/>
            <person name="Uohara A."/>
            <person name="Ohji S."/>
            <person name="Ichikawa N."/>
        </authorList>
    </citation>
    <scope>NUCLEOTIDE SEQUENCE [LARGE SCALE GENOMIC DNA]</scope>
    <source>
        <strain evidence="6 7">NBRC 15037</strain>
    </source>
</reference>
<dbReference type="Proteomes" id="UP000317410">
    <property type="component" value="Unassembled WGS sequence"/>
</dbReference>
<feature type="region of interest" description="Disordered" evidence="4">
    <location>
        <begin position="355"/>
        <end position="389"/>
    </location>
</feature>
<dbReference type="PANTHER" id="PTHR30349">
    <property type="entry name" value="PHAGE INTEGRASE-RELATED"/>
    <property type="match status" value="1"/>
</dbReference>
<dbReference type="InterPro" id="IPR050090">
    <property type="entry name" value="Tyrosine_recombinase_XerCD"/>
</dbReference>
<evidence type="ECO:0000259" key="5">
    <source>
        <dbReference type="PROSITE" id="PS51898"/>
    </source>
</evidence>
<dbReference type="InterPro" id="IPR002104">
    <property type="entry name" value="Integrase_catalytic"/>
</dbReference>
<dbReference type="RefSeq" id="WP_141386076.1">
    <property type="nucleotide sequence ID" value="NZ_BJNQ01000003.1"/>
</dbReference>
<dbReference type="GO" id="GO:0006310">
    <property type="term" value="P:DNA recombination"/>
    <property type="evidence" value="ECO:0007669"/>
    <property type="project" value="UniProtKB-KW"/>
</dbReference>
<keyword evidence="2" id="KW-0238">DNA-binding</keyword>
<dbReference type="EMBL" id="BJNQ01000003">
    <property type="protein sequence ID" value="GEC74755.1"/>
    <property type="molecule type" value="Genomic_DNA"/>
</dbReference>
<dbReference type="PANTHER" id="PTHR30349:SF41">
    <property type="entry name" value="INTEGRASE_RECOMBINASE PROTEIN MJ0367-RELATED"/>
    <property type="match status" value="1"/>
</dbReference>
<proteinExistence type="inferred from homology"/>
<comment type="similarity">
    <text evidence="1">Belongs to the 'phage' integrase family.</text>
</comment>
<organism evidence="6 7">
    <name type="scientific">Microbacterium maritypicum</name>
    <name type="common">Microbacterium liquefaciens</name>
    <dbReference type="NCBI Taxonomy" id="33918"/>
    <lineage>
        <taxon>Bacteria</taxon>
        <taxon>Bacillati</taxon>
        <taxon>Actinomycetota</taxon>
        <taxon>Actinomycetes</taxon>
        <taxon>Micrococcales</taxon>
        <taxon>Microbacteriaceae</taxon>
        <taxon>Microbacterium</taxon>
    </lineage>
</organism>
<dbReference type="AlphaFoldDB" id="A0A4Y4B2L4"/>
<evidence type="ECO:0000256" key="3">
    <source>
        <dbReference type="ARBA" id="ARBA00023172"/>
    </source>
</evidence>
<evidence type="ECO:0000313" key="6">
    <source>
        <dbReference type="EMBL" id="GEC74755.1"/>
    </source>
</evidence>
<dbReference type="InterPro" id="IPR011010">
    <property type="entry name" value="DNA_brk_join_enz"/>
</dbReference>